<evidence type="ECO:0000256" key="4">
    <source>
        <dbReference type="PROSITE-ProRule" id="PRU00335"/>
    </source>
</evidence>
<comment type="caution">
    <text evidence="6">The sequence shown here is derived from an EMBL/GenBank/DDBJ whole genome shotgun (WGS) entry which is preliminary data.</text>
</comment>
<dbReference type="PANTHER" id="PTHR47506">
    <property type="entry name" value="TRANSCRIPTIONAL REGULATORY PROTEIN"/>
    <property type="match status" value="1"/>
</dbReference>
<dbReference type="Pfam" id="PF00440">
    <property type="entry name" value="TetR_N"/>
    <property type="match status" value="1"/>
</dbReference>
<evidence type="ECO:0000256" key="3">
    <source>
        <dbReference type="ARBA" id="ARBA00023163"/>
    </source>
</evidence>
<reference evidence="6" key="1">
    <citation type="submission" date="2020-09" db="EMBL/GenBank/DDBJ databases">
        <title>Pelobacter alkaliphilus sp. nov., a novel anaerobic arsenate-reducing bacterium from terrestrial mud volcano.</title>
        <authorList>
            <person name="Khomyakova M.A."/>
            <person name="Merkel A.Y."/>
            <person name="Slobodkin A.I."/>
        </authorList>
    </citation>
    <scope>NUCLEOTIDE SEQUENCE</scope>
    <source>
        <strain evidence="6">M08fum</strain>
    </source>
</reference>
<name>A0A8J6QZU6_9BACT</name>
<dbReference type="InterPro" id="IPR023772">
    <property type="entry name" value="DNA-bd_HTH_TetR-type_CS"/>
</dbReference>
<evidence type="ECO:0000313" key="6">
    <source>
        <dbReference type="EMBL" id="MBD1401607.1"/>
    </source>
</evidence>
<dbReference type="PANTHER" id="PTHR47506:SF10">
    <property type="entry name" value="TRANSCRIPTIONAL REGULATORY PROTEIN"/>
    <property type="match status" value="1"/>
</dbReference>
<keyword evidence="2 4" id="KW-0238">DNA-binding</keyword>
<dbReference type="Gene3D" id="1.10.357.10">
    <property type="entry name" value="Tetracycline Repressor, domain 2"/>
    <property type="match status" value="1"/>
</dbReference>
<evidence type="ECO:0000259" key="5">
    <source>
        <dbReference type="PROSITE" id="PS50977"/>
    </source>
</evidence>
<dbReference type="SUPFAM" id="SSF48498">
    <property type="entry name" value="Tetracyclin repressor-like, C-terminal domain"/>
    <property type="match status" value="1"/>
</dbReference>
<dbReference type="InterPro" id="IPR009057">
    <property type="entry name" value="Homeodomain-like_sf"/>
</dbReference>
<protein>
    <submittedName>
        <fullName evidence="6">TetR/AcrR family transcriptional regulator</fullName>
    </submittedName>
</protein>
<keyword evidence="1" id="KW-0805">Transcription regulation</keyword>
<dbReference type="PROSITE" id="PS50977">
    <property type="entry name" value="HTH_TETR_2"/>
    <property type="match status" value="1"/>
</dbReference>
<sequence>MAKAQFDRNQVVDRSIKLFWQNGFSASSMQQVVKNTGLQPGSIYLAFGSKEGLFREALEEYARKSKEYIRKRLDSAPSIGEGICAILDEMVEDSLRRNYCSCFLIKTQLELAAQRNEFYDFAAAQLAGIEELYRSYLAREFDADLSRKRASSLMLHIFGVKVYSYQRDSTARMREGLREGLPWLPWPQQQPGSA</sequence>
<dbReference type="EMBL" id="JACWUN010000017">
    <property type="protein sequence ID" value="MBD1401607.1"/>
    <property type="molecule type" value="Genomic_DNA"/>
</dbReference>
<dbReference type="Proteomes" id="UP000632828">
    <property type="component" value="Unassembled WGS sequence"/>
</dbReference>
<evidence type="ECO:0000256" key="1">
    <source>
        <dbReference type="ARBA" id="ARBA00023015"/>
    </source>
</evidence>
<keyword evidence="7" id="KW-1185">Reference proteome</keyword>
<accession>A0A8J6QZU6</accession>
<feature type="DNA-binding region" description="H-T-H motif" evidence="4">
    <location>
        <begin position="28"/>
        <end position="47"/>
    </location>
</feature>
<dbReference type="PROSITE" id="PS01081">
    <property type="entry name" value="HTH_TETR_1"/>
    <property type="match status" value="1"/>
</dbReference>
<dbReference type="SUPFAM" id="SSF46689">
    <property type="entry name" value="Homeodomain-like"/>
    <property type="match status" value="1"/>
</dbReference>
<dbReference type="InterPro" id="IPR036271">
    <property type="entry name" value="Tet_transcr_reg_TetR-rel_C_sf"/>
</dbReference>
<dbReference type="AlphaFoldDB" id="A0A8J6QZU6"/>
<evidence type="ECO:0000313" key="7">
    <source>
        <dbReference type="Proteomes" id="UP000632828"/>
    </source>
</evidence>
<keyword evidence="3" id="KW-0804">Transcription</keyword>
<evidence type="ECO:0000256" key="2">
    <source>
        <dbReference type="ARBA" id="ARBA00023125"/>
    </source>
</evidence>
<dbReference type="GO" id="GO:0003677">
    <property type="term" value="F:DNA binding"/>
    <property type="evidence" value="ECO:0007669"/>
    <property type="project" value="UniProtKB-UniRule"/>
</dbReference>
<dbReference type="RefSeq" id="WP_191157386.1">
    <property type="nucleotide sequence ID" value="NZ_JACWUN010000017.1"/>
</dbReference>
<feature type="domain" description="HTH tetR-type" evidence="5">
    <location>
        <begin position="5"/>
        <end position="65"/>
    </location>
</feature>
<dbReference type="InterPro" id="IPR001647">
    <property type="entry name" value="HTH_TetR"/>
</dbReference>
<dbReference type="PRINTS" id="PR00455">
    <property type="entry name" value="HTHTETR"/>
</dbReference>
<proteinExistence type="predicted"/>
<organism evidence="6 7">
    <name type="scientific">Pelovirga terrestris</name>
    <dbReference type="NCBI Taxonomy" id="2771352"/>
    <lineage>
        <taxon>Bacteria</taxon>
        <taxon>Pseudomonadati</taxon>
        <taxon>Thermodesulfobacteriota</taxon>
        <taxon>Desulfuromonadia</taxon>
        <taxon>Geobacterales</taxon>
        <taxon>Geobacteraceae</taxon>
        <taxon>Pelovirga</taxon>
    </lineage>
</organism>
<gene>
    <name evidence="6" type="ORF">ICT70_13145</name>
</gene>